<dbReference type="InterPro" id="IPR011711">
    <property type="entry name" value="GntR_C"/>
</dbReference>
<evidence type="ECO:0000313" key="5">
    <source>
        <dbReference type="EMBL" id="MDA3625609.1"/>
    </source>
</evidence>
<dbReference type="SUPFAM" id="SSF48008">
    <property type="entry name" value="GntR ligand-binding domain-like"/>
    <property type="match status" value="1"/>
</dbReference>
<gene>
    <name evidence="5" type="ORF">OU415_09190</name>
</gene>
<dbReference type="Gene3D" id="1.20.120.530">
    <property type="entry name" value="GntR ligand-binding domain-like"/>
    <property type="match status" value="1"/>
</dbReference>
<keyword evidence="1" id="KW-0805">Transcription regulation</keyword>
<reference evidence="5 6" key="1">
    <citation type="submission" date="2022-11" db="EMBL/GenBank/DDBJ databases">
        <title>Draft genome sequence of Saccharopolyspora sp. WRP15-2 isolated from rhizosphere soils of wild rice in Thailand.</title>
        <authorList>
            <person name="Duangmal K."/>
            <person name="Kammanee S."/>
            <person name="Muangham S."/>
        </authorList>
    </citation>
    <scope>NUCLEOTIDE SEQUENCE [LARGE SCALE GENOMIC DNA]</scope>
    <source>
        <strain evidence="5 6">WRP15-2</strain>
    </source>
</reference>
<dbReference type="Proteomes" id="UP001210380">
    <property type="component" value="Unassembled WGS sequence"/>
</dbReference>
<evidence type="ECO:0000256" key="2">
    <source>
        <dbReference type="ARBA" id="ARBA00023125"/>
    </source>
</evidence>
<evidence type="ECO:0000259" key="4">
    <source>
        <dbReference type="PROSITE" id="PS50949"/>
    </source>
</evidence>
<accession>A0ABT4UVA0</accession>
<dbReference type="PANTHER" id="PTHR43537:SF47">
    <property type="entry name" value="REGULATORY PROTEIN GNTR HTH"/>
    <property type="match status" value="1"/>
</dbReference>
<protein>
    <submittedName>
        <fullName evidence="5">FCD domain-containing protein</fullName>
    </submittedName>
</protein>
<dbReference type="Gene3D" id="1.10.10.10">
    <property type="entry name" value="Winged helix-like DNA-binding domain superfamily/Winged helix DNA-binding domain"/>
    <property type="match status" value="1"/>
</dbReference>
<proteinExistence type="predicted"/>
<dbReference type="Pfam" id="PF07729">
    <property type="entry name" value="FCD"/>
    <property type="match status" value="1"/>
</dbReference>
<dbReference type="SUPFAM" id="SSF46785">
    <property type="entry name" value="Winged helix' DNA-binding domain"/>
    <property type="match status" value="1"/>
</dbReference>
<dbReference type="InterPro" id="IPR036390">
    <property type="entry name" value="WH_DNA-bd_sf"/>
</dbReference>
<dbReference type="InterPro" id="IPR036388">
    <property type="entry name" value="WH-like_DNA-bd_sf"/>
</dbReference>
<evidence type="ECO:0000256" key="1">
    <source>
        <dbReference type="ARBA" id="ARBA00023015"/>
    </source>
</evidence>
<comment type="caution">
    <text evidence="5">The sequence shown here is derived from an EMBL/GenBank/DDBJ whole genome shotgun (WGS) entry which is preliminary data.</text>
</comment>
<sequence length="242" mass="26025">MTRVGDVTGTSTSEDFLPQITNTVAAVQVARALEDEIISEGWSAGHFIGRRQELMARFGVAPATLSEAIQLLRARGIVDAKPGPGGGIFVATRSPFMHLSDQLLQLREGKATVENCLRVLDALDGSVLHDAVENANDEDIAEIAACAETLQAAWNSAEAPTAIWALHARIAQVSPNELLRSLYTNLVDYIIAAGLEGVTAPTTQERLRTHLDFAEAVASRDHELADSAISRHRRLVVASRPS</sequence>
<evidence type="ECO:0000256" key="3">
    <source>
        <dbReference type="ARBA" id="ARBA00023163"/>
    </source>
</evidence>
<dbReference type="SMART" id="SM00345">
    <property type="entry name" value="HTH_GNTR"/>
    <property type="match status" value="1"/>
</dbReference>
<dbReference type="PROSITE" id="PS50949">
    <property type="entry name" value="HTH_GNTR"/>
    <property type="match status" value="1"/>
</dbReference>
<feature type="domain" description="HTH gntR-type" evidence="4">
    <location>
        <begin position="23"/>
        <end position="93"/>
    </location>
</feature>
<organism evidence="5 6">
    <name type="scientific">Saccharopolyspora oryzae</name>
    <dbReference type="NCBI Taxonomy" id="2997343"/>
    <lineage>
        <taxon>Bacteria</taxon>
        <taxon>Bacillati</taxon>
        <taxon>Actinomycetota</taxon>
        <taxon>Actinomycetes</taxon>
        <taxon>Pseudonocardiales</taxon>
        <taxon>Pseudonocardiaceae</taxon>
        <taxon>Saccharopolyspora</taxon>
    </lineage>
</organism>
<evidence type="ECO:0000313" key="6">
    <source>
        <dbReference type="Proteomes" id="UP001210380"/>
    </source>
</evidence>
<dbReference type="InterPro" id="IPR000524">
    <property type="entry name" value="Tscrpt_reg_HTH_GntR"/>
</dbReference>
<keyword evidence="2" id="KW-0238">DNA-binding</keyword>
<dbReference type="Pfam" id="PF00392">
    <property type="entry name" value="GntR"/>
    <property type="match status" value="1"/>
</dbReference>
<keyword evidence="3" id="KW-0804">Transcription</keyword>
<keyword evidence="6" id="KW-1185">Reference proteome</keyword>
<dbReference type="InterPro" id="IPR008920">
    <property type="entry name" value="TF_FadR/GntR_C"/>
</dbReference>
<dbReference type="RefSeq" id="WP_270948181.1">
    <property type="nucleotide sequence ID" value="NZ_JAQGLA010000009.1"/>
</dbReference>
<dbReference type="EMBL" id="JAQGLA010000009">
    <property type="protein sequence ID" value="MDA3625609.1"/>
    <property type="molecule type" value="Genomic_DNA"/>
</dbReference>
<dbReference type="PANTHER" id="PTHR43537">
    <property type="entry name" value="TRANSCRIPTIONAL REGULATOR, GNTR FAMILY"/>
    <property type="match status" value="1"/>
</dbReference>
<name>A0ABT4UVA0_9PSEU</name>